<dbReference type="GO" id="GO:0030154">
    <property type="term" value="P:cell differentiation"/>
    <property type="evidence" value="ECO:0007669"/>
    <property type="project" value="TreeGrafter"/>
</dbReference>
<keyword evidence="1" id="KW-0732">Signal</keyword>
<protein>
    <submittedName>
        <fullName evidence="2">Uncharacterized protein</fullName>
    </submittedName>
</protein>
<dbReference type="GO" id="GO:0005615">
    <property type="term" value="C:extracellular space"/>
    <property type="evidence" value="ECO:0007669"/>
    <property type="project" value="TreeGrafter"/>
</dbReference>
<dbReference type="PANTHER" id="PTHR36313:SF2">
    <property type="match status" value="1"/>
</dbReference>
<organism evidence="2 3">
    <name type="scientific">Heracleum sosnowskyi</name>
    <dbReference type="NCBI Taxonomy" id="360622"/>
    <lineage>
        <taxon>Eukaryota</taxon>
        <taxon>Viridiplantae</taxon>
        <taxon>Streptophyta</taxon>
        <taxon>Embryophyta</taxon>
        <taxon>Tracheophyta</taxon>
        <taxon>Spermatophyta</taxon>
        <taxon>Magnoliopsida</taxon>
        <taxon>eudicotyledons</taxon>
        <taxon>Gunneridae</taxon>
        <taxon>Pentapetalae</taxon>
        <taxon>asterids</taxon>
        <taxon>campanulids</taxon>
        <taxon>Apiales</taxon>
        <taxon>Apiaceae</taxon>
        <taxon>Apioideae</taxon>
        <taxon>apioid superclade</taxon>
        <taxon>Tordylieae</taxon>
        <taxon>Tordyliinae</taxon>
        <taxon>Heracleum</taxon>
    </lineage>
</organism>
<dbReference type="Proteomes" id="UP001237642">
    <property type="component" value="Unassembled WGS sequence"/>
</dbReference>
<evidence type="ECO:0000313" key="2">
    <source>
        <dbReference type="EMBL" id="KAK1388033.1"/>
    </source>
</evidence>
<reference evidence="2" key="2">
    <citation type="submission" date="2023-05" db="EMBL/GenBank/DDBJ databases">
        <authorList>
            <person name="Schelkunov M.I."/>
        </authorList>
    </citation>
    <scope>NUCLEOTIDE SEQUENCE</scope>
    <source>
        <strain evidence="2">Hsosn_3</strain>
        <tissue evidence="2">Leaf</tissue>
    </source>
</reference>
<feature type="chain" id="PRO_5041967032" evidence="1">
    <location>
        <begin position="23"/>
        <end position="152"/>
    </location>
</feature>
<dbReference type="GO" id="GO:0008083">
    <property type="term" value="F:growth factor activity"/>
    <property type="evidence" value="ECO:0007669"/>
    <property type="project" value="InterPro"/>
</dbReference>
<proteinExistence type="predicted"/>
<dbReference type="AlphaFoldDB" id="A0AAD8ING4"/>
<dbReference type="GO" id="GO:0008284">
    <property type="term" value="P:positive regulation of cell population proliferation"/>
    <property type="evidence" value="ECO:0007669"/>
    <property type="project" value="TreeGrafter"/>
</dbReference>
<name>A0AAD8ING4_9APIA</name>
<gene>
    <name evidence="2" type="ORF">POM88_016211</name>
</gene>
<dbReference type="InterPro" id="IPR038804">
    <property type="entry name" value="RGF3"/>
</dbReference>
<keyword evidence="3" id="KW-1185">Reference proteome</keyword>
<accession>A0AAD8ING4</accession>
<dbReference type="GO" id="GO:0010082">
    <property type="term" value="P:regulation of root meristem growth"/>
    <property type="evidence" value="ECO:0007669"/>
    <property type="project" value="InterPro"/>
</dbReference>
<feature type="signal peptide" evidence="1">
    <location>
        <begin position="1"/>
        <end position="22"/>
    </location>
</feature>
<sequence>MVSSKFSSFVFLIVFIFCRSSAHMHQVTEKIDHIAAGKSLTVDIGSPAVFGKDILDAVPTPGEASNPTLGGREMMKRRLLTRQMVKGKDTMINLAASKIYGADSKGKKKLTTEFDMKVESVNYQHVKRNDLSSFVALNADYHPPKSHPPKNN</sequence>
<dbReference type="EMBL" id="JAUIZM010000004">
    <property type="protein sequence ID" value="KAK1388033.1"/>
    <property type="molecule type" value="Genomic_DNA"/>
</dbReference>
<comment type="caution">
    <text evidence="2">The sequence shown here is derived from an EMBL/GenBank/DDBJ whole genome shotgun (WGS) entry which is preliminary data.</text>
</comment>
<reference evidence="2" key="1">
    <citation type="submission" date="2023-02" db="EMBL/GenBank/DDBJ databases">
        <title>Genome of toxic invasive species Heracleum sosnowskyi carries increased number of genes despite the absence of recent whole-genome duplications.</title>
        <authorList>
            <person name="Schelkunov M."/>
            <person name="Shtratnikova V."/>
            <person name="Makarenko M."/>
            <person name="Klepikova A."/>
            <person name="Omelchenko D."/>
            <person name="Novikova G."/>
            <person name="Obukhova E."/>
            <person name="Bogdanov V."/>
            <person name="Penin A."/>
            <person name="Logacheva M."/>
        </authorList>
    </citation>
    <scope>NUCLEOTIDE SEQUENCE</scope>
    <source>
        <strain evidence="2">Hsosn_3</strain>
        <tissue evidence="2">Leaf</tissue>
    </source>
</reference>
<evidence type="ECO:0000256" key="1">
    <source>
        <dbReference type="SAM" id="SignalP"/>
    </source>
</evidence>
<dbReference type="GO" id="GO:0010628">
    <property type="term" value="P:positive regulation of gene expression"/>
    <property type="evidence" value="ECO:0007669"/>
    <property type="project" value="TreeGrafter"/>
</dbReference>
<dbReference type="PANTHER" id="PTHR36313">
    <property type="entry name" value="ROOT MERISTEM GROWTH FACTOR 2"/>
    <property type="match status" value="1"/>
</dbReference>
<evidence type="ECO:0000313" key="3">
    <source>
        <dbReference type="Proteomes" id="UP001237642"/>
    </source>
</evidence>